<dbReference type="AlphaFoldDB" id="A0A4W5KNH9"/>
<feature type="compositionally biased region" description="Basic and acidic residues" evidence="6">
    <location>
        <begin position="540"/>
        <end position="556"/>
    </location>
</feature>
<feature type="compositionally biased region" description="Low complexity" evidence="6">
    <location>
        <begin position="136"/>
        <end position="146"/>
    </location>
</feature>
<dbReference type="InterPro" id="IPR005225">
    <property type="entry name" value="Small_GTP-bd"/>
</dbReference>
<feature type="compositionally biased region" description="Basic residues" evidence="6">
    <location>
        <begin position="155"/>
        <end position="166"/>
    </location>
</feature>
<feature type="compositionally biased region" description="Basic residues" evidence="6">
    <location>
        <begin position="341"/>
        <end position="350"/>
    </location>
</feature>
<evidence type="ECO:0000256" key="5">
    <source>
        <dbReference type="ARBA" id="ARBA00023134"/>
    </source>
</evidence>
<feature type="compositionally biased region" description="Acidic residues" evidence="6">
    <location>
        <begin position="568"/>
        <end position="596"/>
    </location>
</feature>
<dbReference type="CDD" id="cd01887">
    <property type="entry name" value="IF2_eIF5B"/>
    <property type="match status" value="1"/>
</dbReference>
<protein>
    <submittedName>
        <fullName evidence="8">Eukaryotic translation initiation factor 5B</fullName>
    </submittedName>
</protein>
<keyword evidence="5" id="KW-0342">GTP-binding</keyword>
<feature type="compositionally biased region" description="Basic and acidic residues" evidence="6">
    <location>
        <begin position="377"/>
        <end position="449"/>
    </location>
</feature>
<feature type="compositionally biased region" description="Basic residues" evidence="6">
    <location>
        <begin position="96"/>
        <end position="105"/>
    </location>
</feature>
<feature type="compositionally biased region" description="Acidic residues" evidence="6">
    <location>
        <begin position="308"/>
        <end position="317"/>
    </location>
</feature>
<dbReference type="GeneTree" id="ENSGT00940000163243"/>
<keyword evidence="3" id="KW-0547">Nucleotide-binding</keyword>
<evidence type="ECO:0000256" key="3">
    <source>
        <dbReference type="ARBA" id="ARBA00022741"/>
    </source>
</evidence>
<reference evidence="8" key="3">
    <citation type="submission" date="2025-09" db="UniProtKB">
        <authorList>
            <consortium name="Ensembl"/>
        </authorList>
    </citation>
    <scope>IDENTIFICATION</scope>
</reference>
<keyword evidence="4" id="KW-0648">Protein biosynthesis</keyword>
<keyword evidence="2" id="KW-0396">Initiation factor</keyword>
<evidence type="ECO:0000256" key="6">
    <source>
        <dbReference type="SAM" id="MobiDB-lite"/>
    </source>
</evidence>
<feature type="compositionally biased region" description="Acidic residues" evidence="6">
    <location>
        <begin position="188"/>
        <end position="199"/>
    </location>
</feature>
<feature type="compositionally biased region" description="Low complexity" evidence="6">
    <location>
        <begin position="289"/>
        <end position="307"/>
    </location>
</feature>
<dbReference type="GO" id="GO:0005739">
    <property type="term" value="C:mitochondrion"/>
    <property type="evidence" value="ECO:0007669"/>
    <property type="project" value="TreeGrafter"/>
</dbReference>
<evidence type="ECO:0000256" key="2">
    <source>
        <dbReference type="ARBA" id="ARBA00022540"/>
    </source>
</evidence>
<accession>A0A4W5KNH9</accession>
<evidence type="ECO:0000256" key="1">
    <source>
        <dbReference type="ARBA" id="ARBA00007733"/>
    </source>
</evidence>
<dbReference type="InterPro" id="IPR000795">
    <property type="entry name" value="T_Tr_GTP-bd_dom"/>
</dbReference>
<dbReference type="FunFam" id="3.40.50.300:FF:000112">
    <property type="entry name" value="Eukaryotic translation initiation factor 5B"/>
    <property type="match status" value="1"/>
</dbReference>
<dbReference type="Pfam" id="PF00009">
    <property type="entry name" value="GTP_EFTU"/>
    <property type="match status" value="1"/>
</dbReference>
<feature type="compositionally biased region" description="Basic and acidic residues" evidence="6">
    <location>
        <begin position="237"/>
        <end position="269"/>
    </location>
</feature>
<feature type="compositionally biased region" description="Basic and acidic residues" evidence="6">
    <location>
        <begin position="276"/>
        <end position="288"/>
    </location>
</feature>
<name>A0A4W5KNH9_9TELE</name>
<dbReference type="Gene3D" id="3.40.50.300">
    <property type="entry name" value="P-loop containing nucleotide triphosphate hydrolases"/>
    <property type="match status" value="1"/>
</dbReference>
<dbReference type="STRING" id="62062.ENSHHUP00000013591"/>
<feature type="compositionally biased region" description="Polar residues" evidence="6">
    <location>
        <begin position="484"/>
        <end position="502"/>
    </location>
</feature>
<feature type="compositionally biased region" description="Low complexity" evidence="6">
    <location>
        <begin position="558"/>
        <end position="567"/>
    </location>
</feature>
<dbReference type="PANTHER" id="PTHR43381:SF4">
    <property type="entry name" value="EUKARYOTIC TRANSLATION INITIATION FACTOR 5B"/>
    <property type="match status" value="1"/>
</dbReference>
<dbReference type="PRINTS" id="PR00315">
    <property type="entry name" value="ELONGATNFCT"/>
</dbReference>
<feature type="compositionally biased region" description="Acidic residues" evidence="6">
    <location>
        <begin position="324"/>
        <end position="337"/>
    </location>
</feature>
<evidence type="ECO:0000256" key="4">
    <source>
        <dbReference type="ARBA" id="ARBA00022917"/>
    </source>
</evidence>
<comment type="similarity">
    <text evidence="1">Belongs to the TRAFAC class translation factor GTPase superfamily. Classic translation factor GTPase family. IF-2 subfamily.</text>
</comment>
<dbReference type="GO" id="GO:0003924">
    <property type="term" value="F:GTPase activity"/>
    <property type="evidence" value="ECO:0007669"/>
    <property type="project" value="InterPro"/>
</dbReference>
<proteinExistence type="inferred from homology"/>
<dbReference type="GO" id="GO:0003743">
    <property type="term" value="F:translation initiation factor activity"/>
    <property type="evidence" value="ECO:0007669"/>
    <property type="project" value="UniProtKB-KW"/>
</dbReference>
<dbReference type="GO" id="GO:0005525">
    <property type="term" value="F:GTP binding"/>
    <property type="evidence" value="ECO:0007669"/>
    <property type="project" value="UniProtKB-KW"/>
</dbReference>
<dbReference type="Gene3D" id="2.40.30.10">
    <property type="entry name" value="Translation factors"/>
    <property type="match status" value="1"/>
</dbReference>
<dbReference type="InterPro" id="IPR015760">
    <property type="entry name" value="TIF_IF2"/>
</dbReference>
<keyword evidence="9" id="KW-1185">Reference proteome</keyword>
<dbReference type="PANTHER" id="PTHR43381">
    <property type="entry name" value="TRANSLATION INITIATION FACTOR IF-2-RELATED"/>
    <property type="match status" value="1"/>
</dbReference>
<organism evidence="8 9">
    <name type="scientific">Hucho hucho</name>
    <name type="common">huchen</name>
    <dbReference type="NCBI Taxonomy" id="62062"/>
    <lineage>
        <taxon>Eukaryota</taxon>
        <taxon>Metazoa</taxon>
        <taxon>Chordata</taxon>
        <taxon>Craniata</taxon>
        <taxon>Vertebrata</taxon>
        <taxon>Euteleostomi</taxon>
        <taxon>Actinopterygii</taxon>
        <taxon>Neopterygii</taxon>
        <taxon>Teleostei</taxon>
        <taxon>Protacanthopterygii</taxon>
        <taxon>Salmoniformes</taxon>
        <taxon>Salmonidae</taxon>
        <taxon>Salmoninae</taxon>
        <taxon>Hucho</taxon>
    </lineage>
</organism>
<reference evidence="8" key="2">
    <citation type="submission" date="2025-08" db="UniProtKB">
        <authorList>
            <consortium name="Ensembl"/>
        </authorList>
    </citation>
    <scope>IDENTIFICATION</scope>
</reference>
<dbReference type="Proteomes" id="UP000314982">
    <property type="component" value="Unassembled WGS sequence"/>
</dbReference>
<dbReference type="Ensembl" id="ENSHHUT00000014031.1">
    <property type="protein sequence ID" value="ENSHHUP00000013591.1"/>
    <property type="gene ID" value="ENSHHUG00000008368.1"/>
</dbReference>
<feature type="region of interest" description="Disordered" evidence="6">
    <location>
        <begin position="27"/>
        <end position="635"/>
    </location>
</feature>
<feature type="compositionally biased region" description="Acidic residues" evidence="6">
    <location>
        <begin position="109"/>
        <end position="118"/>
    </location>
</feature>
<feature type="domain" description="Tr-type G" evidence="7">
    <location>
        <begin position="660"/>
        <end position="877"/>
    </location>
</feature>
<sequence length="969" mass="107169">MGKKQKKSGDDSAKDDGIDLDALAAEIEGAGASKEQGKGKAKKKKDKKKDDFDEDDILKELEELSLETTGAKGSKKPDATDEPESAAEPPPLTKAEKKKTRKGKRASLEDDNGDDEEVSGTGDVENEDKQKDKKTSAASAAAAAGSDSEDDASRTRRKPKAGKKGGRKEASDEEEEDDDGGARKGEGGGEDDSDDDDSVDASQAGKKGKKKKGKAKADSEEEEEEEGTFKMKTAAQKKAEKKERDRKKKEEDRAKLKKQKEKEEEKEGSIEVAAVPKKEKEVVKKSEPAEAPAAAPTPAAAPAAETEAAVEIEDQEGADPQGEAADEVLEAINEEEGGDKKGKKDKKKKKGDKEKEKEEKKKGPSKATVKAMQEALARMKEEEERAKKEEEENLRRLEEQEAQRLEQERLEQERKEKKKQKEKERKERLKKEGKLLTKAQKEARARAEATLELLKAQGIEVPSKDDSVPKKKPVYGDKRKKKPQQAQTPEEISEVMSPTSDTAEPIISPMAVETPKVAAEVEQKAESAVDDWEAIAETIDQDKELKTVHIEVKPETPKQPQQKPSSQPEEEEDDEEEEEDDEEDDEEEESEEEEEKESQPHTPQQAPATKRKGGKESSESSSDSDSDDDRTKEERIYNKAKKRIEKRRAENIKNINLDKLRSPVVCVLGHVDTGKTKILDKLRHTHVQDGEAGGITQQIGATNVPLEAIVEQTKMVKNFNNEAIKIPGMLIIDTPGHESFSNLRNRGSSLCDIAILVVDIMHGLEPQTLESINLLKEKKCPFIVALNKIDRLYDWKKSPDTDVVATLKKQKKNTKDEFDERAKAVIVEFAQQGLNAALFHENKDPRTFVSLVPTSAHSGDGMGNLIALLVELTQTMLARRLAHCDELRAQVMEVKALPGMGTTIDVILINGVLREGMTVIVPGVEGPIVTQIRGLLLPPPMKELRVKVWRKCLLGLSSLKSTCRSSKQL</sequence>
<dbReference type="NCBIfam" id="TIGR00231">
    <property type="entry name" value="small_GTP"/>
    <property type="match status" value="1"/>
</dbReference>
<feature type="compositionally biased region" description="Basic and acidic residues" evidence="6">
    <location>
        <begin position="462"/>
        <end position="477"/>
    </location>
</feature>
<reference evidence="9" key="1">
    <citation type="submission" date="2018-06" db="EMBL/GenBank/DDBJ databases">
        <title>Genome assembly of Danube salmon.</title>
        <authorList>
            <person name="Macqueen D.J."/>
            <person name="Gundappa M.K."/>
        </authorList>
    </citation>
    <scope>NUCLEOTIDE SEQUENCE [LARGE SCALE GENOMIC DNA]</scope>
</reference>
<evidence type="ECO:0000259" key="7">
    <source>
        <dbReference type="PROSITE" id="PS51722"/>
    </source>
</evidence>
<evidence type="ECO:0000313" key="9">
    <source>
        <dbReference type="Proteomes" id="UP000314982"/>
    </source>
</evidence>
<feature type="compositionally biased region" description="Basic and acidic residues" evidence="6">
    <location>
        <begin position="351"/>
        <end position="362"/>
    </location>
</feature>
<evidence type="ECO:0000313" key="8">
    <source>
        <dbReference type="Ensembl" id="ENSHHUP00000013591.1"/>
    </source>
</evidence>
<dbReference type="SUPFAM" id="SSF52540">
    <property type="entry name" value="P-loop containing nucleoside triphosphate hydrolases"/>
    <property type="match status" value="1"/>
</dbReference>
<dbReference type="PROSITE" id="PS51722">
    <property type="entry name" value="G_TR_2"/>
    <property type="match status" value="1"/>
</dbReference>
<dbReference type="InterPro" id="IPR027417">
    <property type="entry name" value="P-loop_NTPase"/>
</dbReference>